<dbReference type="AlphaFoldDB" id="A0A395JPF2"/>
<evidence type="ECO:0008006" key="3">
    <source>
        <dbReference type="Google" id="ProtNLM"/>
    </source>
</evidence>
<accession>A0A395JPF2</accession>
<keyword evidence="2" id="KW-1185">Reference proteome</keyword>
<dbReference type="RefSeq" id="WP_113952953.1">
    <property type="nucleotide sequence ID" value="NZ_QNRT01000001.1"/>
</dbReference>
<dbReference type="InParanoid" id="A0A395JPF2"/>
<dbReference type="InterPro" id="IPR029044">
    <property type="entry name" value="Nucleotide-diphossugar_trans"/>
</dbReference>
<dbReference type="SUPFAM" id="SSF53448">
    <property type="entry name" value="Nucleotide-diphospho-sugar transferases"/>
    <property type="match status" value="1"/>
</dbReference>
<reference evidence="1 2" key="1">
    <citation type="submission" date="2018-06" db="EMBL/GenBank/DDBJ databases">
        <title>Genomic Encyclopedia of Type Strains, Phase IV (KMG-IV): sequencing the most valuable type-strain genomes for metagenomic binning, comparative biology and taxonomic classification.</title>
        <authorList>
            <person name="Goeker M."/>
        </authorList>
    </citation>
    <scope>NUCLEOTIDE SEQUENCE [LARGE SCALE GENOMIC DNA]</scope>
    <source>
        <strain evidence="1 2">DSM 24032</strain>
    </source>
</reference>
<proteinExistence type="predicted"/>
<gene>
    <name evidence="1" type="ORF">DFR28_101763</name>
</gene>
<dbReference type="InterPro" id="IPR018641">
    <property type="entry name" value="Trfase_1_rSAM/seldom-assoc"/>
</dbReference>
<dbReference type="OrthoDB" id="9798250at2"/>
<name>A0A395JPF2_9GAMM</name>
<organism evidence="1 2">
    <name type="scientific">Arenicella xantha</name>
    <dbReference type="NCBI Taxonomy" id="644221"/>
    <lineage>
        <taxon>Bacteria</taxon>
        <taxon>Pseudomonadati</taxon>
        <taxon>Pseudomonadota</taxon>
        <taxon>Gammaproteobacteria</taxon>
        <taxon>Arenicellales</taxon>
        <taxon>Arenicellaceae</taxon>
        <taxon>Arenicella</taxon>
    </lineage>
</organism>
<evidence type="ECO:0000313" key="1">
    <source>
        <dbReference type="EMBL" id="RBP53377.1"/>
    </source>
</evidence>
<dbReference type="NCBIfam" id="TIGR04282">
    <property type="entry name" value="glyco_like_cofC"/>
    <property type="match status" value="1"/>
</dbReference>
<dbReference type="Gene3D" id="3.90.550.10">
    <property type="entry name" value="Spore Coat Polysaccharide Biosynthesis Protein SpsA, Chain A"/>
    <property type="match status" value="1"/>
</dbReference>
<protein>
    <recommendedName>
        <fullName evidence="3">Glycosyltransferase A (GT-A) superfamily protein (DUF2064 family)</fullName>
    </recommendedName>
</protein>
<comment type="caution">
    <text evidence="1">The sequence shown here is derived from an EMBL/GenBank/DDBJ whole genome shotgun (WGS) entry which is preliminary data.</text>
</comment>
<dbReference type="Pfam" id="PF09837">
    <property type="entry name" value="DUF2064"/>
    <property type="match status" value="1"/>
</dbReference>
<dbReference type="EMBL" id="QNRT01000001">
    <property type="protein sequence ID" value="RBP53377.1"/>
    <property type="molecule type" value="Genomic_DNA"/>
</dbReference>
<sequence>MNADIPLILFAKAPIPGKVKTRLQSHCSAQQAAYIASYLMEASIQAATRHWPGSVYLSVWLDEHHSFFETMQTRYPVRMTVQTDGDLGEKMRHALHSFGYPAVVMGCDAPHTAAATYVTAFERLQQGESVIAPSDDGGYYLLGLAQPANALFLDKPWGTADVLSQTMQSAATLGLSLHELDSLNDIDEWNDLIAVLDQFDDLREYLSSEGLIL</sequence>
<dbReference type="PANTHER" id="PTHR36529">
    <property type="entry name" value="SLL1095 PROTEIN"/>
    <property type="match status" value="1"/>
</dbReference>
<dbReference type="PANTHER" id="PTHR36529:SF1">
    <property type="entry name" value="GLYCOSYLTRANSFERASE"/>
    <property type="match status" value="1"/>
</dbReference>
<evidence type="ECO:0000313" key="2">
    <source>
        <dbReference type="Proteomes" id="UP000253083"/>
    </source>
</evidence>
<dbReference type="Proteomes" id="UP000253083">
    <property type="component" value="Unassembled WGS sequence"/>
</dbReference>